<dbReference type="Proteomes" id="UP000263014">
    <property type="component" value="Unassembled WGS sequence"/>
</dbReference>
<evidence type="ECO:0000313" key="5">
    <source>
        <dbReference type="EMBL" id="RGL97533.1"/>
    </source>
</evidence>
<organism evidence="2 6">
    <name type="scientific">Hungatella hathewayi</name>
    <dbReference type="NCBI Taxonomy" id="154046"/>
    <lineage>
        <taxon>Bacteria</taxon>
        <taxon>Bacillati</taxon>
        <taxon>Bacillota</taxon>
        <taxon>Clostridia</taxon>
        <taxon>Lachnospirales</taxon>
        <taxon>Lachnospiraceae</taxon>
        <taxon>Hungatella</taxon>
    </lineage>
</organism>
<reference evidence="7 8" key="2">
    <citation type="submission" date="2018-08" db="EMBL/GenBank/DDBJ databases">
        <title>A genome reference for cultivated species of the human gut microbiota.</title>
        <authorList>
            <person name="Zou Y."/>
            <person name="Xue W."/>
            <person name="Luo G."/>
        </authorList>
    </citation>
    <scope>NUCLEOTIDE SEQUENCE [LARGE SCALE GENOMIC DNA]</scope>
    <source>
        <strain evidence="3 7">AF19-13AC</strain>
        <strain evidence="5 8">TF05-11AC</strain>
        <strain evidence="4 9">TM09-12</strain>
    </source>
</reference>
<evidence type="ECO:0000313" key="3">
    <source>
        <dbReference type="EMBL" id="RGD69156.1"/>
    </source>
</evidence>
<evidence type="ECO:0000313" key="2">
    <source>
        <dbReference type="EMBL" id="CUN83107.1"/>
    </source>
</evidence>
<dbReference type="InterPro" id="IPR001387">
    <property type="entry name" value="Cro/C1-type_HTH"/>
</dbReference>
<evidence type="ECO:0000313" key="7">
    <source>
        <dbReference type="Proteomes" id="UP000261023"/>
    </source>
</evidence>
<dbReference type="OrthoDB" id="9781521at2"/>
<dbReference type="InterPro" id="IPR010982">
    <property type="entry name" value="Lambda_DNA-bd_dom_sf"/>
</dbReference>
<feature type="domain" description="HTH cro/C1-type" evidence="1">
    <location>
        <begin position="28"/>
        <end position="66"/>
    </location>
</feature>
<dbReference type="Proteomes" id="UP000261257">
    <property type="component" value="Unassembled WGS sequence"/>
</dbReference>
<sequence length="79" mass="8916">MTICEATSKRIEQLCRQKRLTGYSLTFQAGMPPSTFKSIMNGKSKNPGICNIKKIADGFGMTIREFFDSDIFNDLDQDD</sequence>
<dbReference type="Pfam" id="PF13443">
    <property type="entry name" value="HTH_26"/>
    <property type="match status" value="1"/>
</dbReference>
<dbReference type="EMBL" id="CYZE01000002">
    <property type="protein sequence ID" value="CUN83107.1"/>
    <property type="molecule type" value="Genomic_DNA"/>
</dbReference>
<dbReference type="PROSITE" id="PS50943">
    <property type="entry name" value="HTH_CROC1"/>
    <property type="match status" value="1"/>
</dbReference>
<dbReference type="Proteomes" id="UP000261023">
    <property type="component" value="Unassembled WGS sequence"/>
</dbReference>
<dbReference type="SUPFAM" id="SSF47413">
    <property type="entry name" value="lambda repressor-like DNA-binding domains"/>
    <property type="match status" value="1"/>
</dbReference>
<gene>
    <name evidence="3" type="ORF">DWX31_18395</name>
    <name evidence="5" type="ORF">DXC39_25620</name>
    <name evidence="4" type="ORF">DXD79_13620</name>
    <name evidence="2" type="ORF">ERS852407_01207</name>
</gene>
<evidence type="ECO:0000313" key="8">
    <source>
        <dbReference type="Proteomes" id="UP000261257"/>
    </source>
</evidence>
<protein>
    <submittedName>
        <fullName evidence="2">Helix-turn-helix</fullName>
    </submittedName>
    <submittedName>
        <fullName evidence="3">XRE family transcriptional regulator</fullName>
    </submittedName>
</protein>
<dbReference type="AlphaFoldDB" id="A0A174A478"/>
<dbReference type="Proteomes" id="UP000095651">
    <property type="component" value="Unassembled WGS sequence"/>
</dbReference>
<dbReference type="GeneID" id="86060322"/>
<evidence type="ECO:0000259" key="1">
    <source>
        <dbReference type="PROSITE" id="PS50943"/>
    </source>
</evidence>
<accession>A0A174A478</accession>
<evidence type="ECO:0000313" key="6">
    <source>
        <dbReference type="Proteomes" id="UP000095651"/>
    </source>
</evidence>
<dbReference type="EMBL" id="QSSQ01000037">
    <property type="protein sequence ID" value="RGL97533.1"/>
    <property type="molecule type" value="Genomic_DNA"/>
</dbReference>
<dbReference type="EMBL" id="QTJW01000012">
    <property type="protein sequence ID" value="RGD69156.1"/>
    <property type="molecule type" value="Genomic_DNA"/>
</dbReference>
<dbReference type="Gene3D" id="1.10.260.40">
    <property type="entry name" value="lambda repressor-like DNA-binding domains"/>
    <property type="match status" value="1"/>
</dbReference>
<dbReference type="EMBL" id="QSON01000006">
    <property type="protein sequence ID" value="RGJ03439.1"/>
    <property type="molecule type" value="Genomic_DNA"/>
</dbReference>
<proteinExistence type="predicted"/>
<dbReference type="RefSeq" id="WP_025529472.1">
    <property type="nucleotide sequence ID" value="NZ_CABIXC010000002.1"/>
</dbReference>
<evidence type="ECO:0000313" key="4">
    <source>
        <dbReference type="EMBL" id="RGJ03439.1"/>
    </source>
</evidence>
<evidence type="ECO:0000313" key="9">
    <source>
        <dbReference type="Proteomes" id="UP000263014"/>
    </source>
</evidence>
<name>A0A174A478_9FIRM</name>
<reference evidence="2 6" key="1">
    <citation type="submission" date="2015-09" db="EMBL/GenBank/DDBJ databases">
        <authorList>
            <consortium name="Pathogen Informatics"/>
        </authorList>
    </citation>
    <scope>NUCLEOTIDE SEQUENCE [LARGE SCALE GENOMIC DNA]</scope>
    <source>
        <strain evidence="2 6">2789STDY5608850</strain>
    </source>
</reference>
<dbReference type="GO" id="GO:0003677">
    <property type="term" value="F:DNA binding"/>
    <property type="evidence" value="ECO:0007669"/>
    <property type="project" value="InterPro"/>
</dbReference>
<dbReference type="CDD" id="cd00093">
    <property type="entry name" value="HTH_XRE"/>
    <property type="match status" value="1"/>
</dbReference>